<dbReference type="SUPFAM" id="SSF141523">
    <property type="entry name" value="L,D-transpeptidase catalytic domain-like"/>
    <property type="match status" value="1"/>
</dbReference>
<dbReference type="Gene3D" id="2.40.440.10">
    <property type="entry name" value="L,D-transpeptidase catalytic domain-like"/>
    <property type="match status" value="1"/>
</dbReference>
<keyword evidence="10" id="KW-1185">Reference proteome</keyword>
<evidence type="ECO:0000256" key="4">
    <source>
        <dbReference type="ARBA" id="ARBA00022960"/>
    </source>
</evidence>
<keyword evidence="6 7" id="KW-0961">Cell wall biogenesis/degradation</keyword>
<dbReference type="Proteomes" id="UP000772618">
    <property type="component" value="Unassembled WGS sequence"/>
</dbReference>
<feature type="domain" description="L,D-TPase catalytic" evidence="8">
    <location>
        <begin position="189"/>
        <end position="362"/>
    </location>
</feature>
<dbReference type="Pfam" id="PF03734">
    <property type="entry name" value="YkuD"/>
    <property type="match status" value="1"/>
</dbReference>
<comment type="similarity">
    <text evidence="2">Belongs to the YkuD family.</text>
</comment>
<evidence type="ECO:0000256" key="5">
    <source>
        <dbReference type="ARBA" id="ARBA00022984"/>
    </source>
</evidence>
<dbReference type="InterPro" id="IPR005490">
    <property type="entry name" value="LD_TPept_cat_dom"/>
</dbReference>
<evidence type="ECO:0000256" key="6">
    <source>
        <dbReference type="ARBA" id="ARBA00023316"/>
    </source>
</evidence>
<dbReference type="InterPro" id="IPR045380">
    <property type="entry name" value="LD_TPept_scaffold_dom"/>
</dbReference>
<comment type="pathway">
    <text evidence="1 7">Cell wall biogenesis; peptidoglycan biosynthesis.</text>
</comment>
<evidence type="ECO:0000313" key="10">
    <source>
        <dbReference type="Proteomes" id="UP000772618"/>
    </source>
</evidence>
<proteinExistence type="inferred from homology"/>
<keyword evidence="5 7" id="KW-0573">Peptidoglycan synthesis</keyword>
<evidence type="ECO:0000256" key="1">
    <source>
        <dbReference type="ARBA" id="ARBA00004752"/>
    </source>
</evidence>
<dbReference type="CDD" id="cd16913">
    <property type="entry name" value="YkuD_like"/>
    <property type="match status" value="1"/>
</dbReference>
<reference evidence="9 10" key="1">
    <citation type="submission" date="2021-05" db="EMBL/GenBank/DDBJ databases">
        <title>A Polyphasic approach of four new species of the genus Ohtaekwangia: Ohtaekwangia histidinii sp. nov., Ohtaekwangia cretensis sp. nov., Ohtaekwangia indiensis sp. nov., Ohtaekwangia reichenbachii sp. nov. from diverse environment.</title>
        <authorList>
            <person name="Octaviana S."/>
        </authorList>
    </citation>
    <scope>NUCLEOTIDE SEQUENCE [LARGE SCALE GENOMIC DNA]</scope>
    <source>
        <strain evidence="9 10">PWU20</strain>
    </source>
</reference>
<evidence type="ECO:0000313" key="9">
    <source>
        <dbReference type="EMBL" id="MBT1703966.1"/>
    </source>
</evidence>
<dbReference type="PANTHER" id="PTHR41533">
    <property type="entry name" value="L,D-TRANSPEPTIDASE HI_1667-RELATED"/>
    <property type="match status" value="1"/>
</dbReference>
<feature type="active site" description="Nucleophile" evidence="7">
    <location>
        <position position="340"/>
    </location>
</feature>
<dbReference type="EMBL" id="JAHESD010000023">
    <property type="protein sequence ID" value="MBT1703966.1"/>
    <property type="molecule type" value="Genomic_DNA"/>
</dbReference>
<comment type="caution">
    <text evidence="9">The sequence shown here is derived from an EMBL/GenBank/DDBJ whole genome shotgun (WGS) entry which is preliminary data.</text>
</comment>
<sequence length="430" mass="50222">MDTALLRNESLLMEASVRELYRLRNYSLQWYDTGTLNSSGDSLLGFIKLAGEFGLMSDHYHLQRISGLVEVKKTEQEIVESDMLLTDSFFAMRAHLKNGRVDPLTFVRKSYTDSLDSAGIKILISNITRPSIKHSLESQEPTHIQYRILKDSLKAFLAIHNKDSAAHHKIMQLQITMERWRHTKAYPDRYIQVNIPSYNLFVMEKGDTVLRSNVIVGKPFSRTPELESVITSFVIYPYWHVPRSIATKEILPSIQRDSMYLTNHNYEVLDAQGNVVDAATINWASLKEDYFPYQLRQREGRENSLGIIKFLFKNPYGVYLHDTNSRRLFSRENRALSHGCVRVEQRRDLARYLVRDDNVYVTPDDVDQYFSLQQRVDVRVRKPIPIFIQYFTCEYINGSLKFYKDVYQNDQEILNVLDSTNKMDERLAMN</sequence>
<accession>A0ABS5VVE5</accession>
<feature type="active site" description="Proton donor/acceptor" evidence="7">
    <location>
        <position position="321"/>
    </location>
</feature>
<evidence type="ECO:0000256" key="2">
    <source>
        <dbReference type="ARBA" id="ARBA00005992"/>
    </source>
</evidence>
<dbReference type="PANTHER" id="PTHR41533:SF2">
    <property type="entry name" value="BLR7131 PROTEIN"/>
    <property type="match status" value="1"/>
</dbReference>
<protein>
    <submittedName>
        <fullName evidence="9">L,D-transpeptidase family protein</fullName>
    </submittedName>
</protein>
<keyword evidence="4 7" id="KW-0133">Cell shape</keyword>
<dbReference type="InterPro" id="IPR052905">
    <property type="entry name" value="LD-transpeptidase_YkuD-like"/>
</dbReference>
<gene>
    <name evidence="9" type="ORF">KK060_11780</name>
</gene>
<dbReference type="PROSITE" id="PS52029">
    <property type="entry name" value="LD_TPASE"/>
    <property type="match status" value="1"/>
</dbReference>
<keyword evidence="3" id="KW-0808">Transferase</keyword>
<evidence type="ECO:0000256" key="7">
    <source>
        <dbReference type="PROSITE-ProRule" id="PRU01373"/>
    </source>
</evidence>
<dbReference type="InterPro" id="IPR038063">
    <property type="entry name" value="Transpep_catalytic_dom"/>
</dbReference>
<dbReference type="RefSeq" id="WP_254153927.1">
    <property type="nucleotide sequence ID" value="NZ_JAHESD010000023.1"/>
</dbReference>
<name>A0ABS5VVE5_9BACT</name>
<organism evidence="9 10">
    <name type="scientific">Chryseosolibacter indicus</name>
    <dbReference type="NCBI Taxonomy" id="2782351"/>
    <lineage>
        <taxon>Bacteria</taxon>
        <taxon>Pseudomonadati</taxon>
        <taxon>Bacteroidota</taxon>
        <taxon>Cytophagia</taxon>
        <taxon>Cytophagales</taxon>
        <taxon>Chryseotaleaceae</taxon>
        <taxon>Chryseosolibacter</taxon>
    </lineage>
</organism>
<evidence type="ECO:0000256" key="3">
    <source>
        <dbReference type="ARBA" id="ARBA00022679"/>
    </source>
</evidence>
<dbReference type="Pfam" id="PF20142">
    <property type="entry name" value="Scaffold"/>
    <property type="match status" value="1"/>
</dbReference>
<evidence type="ECO:0000259" key="8">
    <source>
        <dbReference type="PROSITE" id="PS52029"/>
    </source>
</evidence>